<keyword evidence="3" id="KW-1185">Reference proteome</keyword>
<keyword evidence="1" id="KW-0732">Signal</keyword>
<organism evidence="2 3">
    <name type="scientific">Sungouiella intermedia</name>
    <dbReference type="NCBI Taxonomy" id="45354"/>
    <lineage>
        <taxon>Eukaryota</taxon>
        <taxon>Fungi</taxon>
        <taxon>Dikarya</taxon>
        <taxon>Ascomycota</taxon>
        <taxon>Saccharomycotina</taxon>
        <taxon>Pichiomycetes</taxon>
        <taxon>Metschnikowiaceae</taxon>
        <taxon>Sungouiella</taxon>
    </lineage>
</organism>
<evidence type="ECO:0000256" key="1">
    <source>
        <dbReference type="SAM" id="SignalP"/>
    </source>
</evidence>
<name>A0A1L0D3D6_9ASCO</name>
<feature type="signal peptide" evidence="1">
    <location>
        <begin position="1"/>
        <end position="18"/>
    </location>
</feature>
<dbReference type="AlphaFoldDB" id="A0A1L0D3D6"/>
<dbReference type="EMBL" id="LT635757">
    <property type="protein sequence ID" value="SGZ50996.1"/>
    <property type="molecule type" value="Genomic_DNA"/>
</dbReference>
<evidence type="ECO:0000313" key="2">
    <source>
        <dbReference type="EMBL" id="SGZ50996.1"/>
    </source>
</evidence>
<feature type="chain" id="PRO_5013154228" evidence="1">
    <location>
        <begin position="19"/>
        <end position="235"/>
    </location>
</feature>
<gene>
    <name evidence="2" type="ORF">SAMEA4029010_CIC11G00000000166</name>
</gene>
<proteinExistence type="predicted"/>
<dbReference type="Proteomes" id="UP000182334">
    <property type="component" value="Chromosome II"/>
</dbReference>
<protein>
    <submittedName>
        <fullName evidence="2">CIC11C00000000166</fullName>
    </submittedName>
</protein>
<sequence length="235" mass="25943">MFFSFSIVGSFLIASVNALTFDPDYFTTILYDIISLRYYTTTMSFEGNTLKYIIRSMASDLEILQTAKDFSDFSNAYISYNSKYRTFIEAAYSSFGYYDYDAVEDAKSLIDRLAPYSTYWNNPFVTYDIQKEESLETISFSSHLQTAPKTTSSFSSDTDTASISNLGGVGFASGILDSSYVAEATSGISFSELSHSPFESNPIKPAVTSFDVACGLSSPYLALAMVFGGLSLLMF</sequence>
<evidence type="ECO:0000313" key="3">
    <source>
        <dbReference type="Proteomes" id="UP000182334"/>
    </source>
</evidence>
<accession>A0A1L0D3D6</accession>
<reference evidence="2 3" key="1">
    <citation type="submission" date="2016-10" db="EMBL/GenBank/DDBJ databases">
        <authorList>
            <person name="de Groot N.N."/>
        </authorList>
    </citation>
    <scope>NUCLEOTIDE SEQUENCE [LARGE SCALE GENOMIC DNA]</scope>
    <source>
        <strain evidence="2 3">CBS 141442</strain>
    </source>
</reference>